<name>A0A854WC20_9STRE</name>
<dbReference type="InterPro" id="IPR016181">
    <property type="entry name" value="Acyl_CoA_acyltransferase"/>
</dbReference>
<dbReference type="GO" id="GO:0071555">
    <property type="term" value="P:cell wall organization"/>
    <property type="evidence" value="ECO:0007669"/>
    <property type="project" value="UniProtKB-KW"/>
</dbReference>
<protein>
    <submittedName>
        <fullName evidence="8">Lipid II:glycine glycyltransferase</fullName>
    </submittedName>
</protein>
<evidence type="ECO:0000256" key="1">
    <source>
        <dbReference type="ARBA" id="ARBA00009943"/>
    </source>
</evidence>
<evidence type="ECO:0000256" key="3">
    <source>
        <dbReference type="ARBA" id="ARBA00022960"/>
    </source>
</evidence>
<dbReference type="GO" id="GO:0016755">
    <property type="term" value="F:aminoacyltransferase activity"/>
    <property type="evidence" value="ECO:0007669"/>
    <property type="project" value="InterPro"/>
</dbReference>
<dbReference type="PANTHER" id="PTHR36174">
    <property type="entry name" value="LIPID II:GLYCINE GLYCYLTRANSFERASE"/>
    <property type="match status" value="1"/>
</dbReference>
<dbReference type="GO" id="GO:0009252">
    <property type="term" value="P:peptidoglycan biosynthetic process"/>
    <property type="evidence" value="ECO:0007669"/>
    <property type="project" value="UniProtKB-KW"/>
</dbReference>
<keyword evidence="7" id="KW-0175">Coiled coil</keyword>
<evidence type="ECO:0000256" key="2">
    <source>
        <dbReference type="ARBA" id="ARBA00022679"/>
    </source>
</evidence>
<dbReference type="InterPro" id="IPR003447">
    <property type="entry name" value="FEMABX"/>
</dbReference>
<keyword evidence="6" id="KW-0961">Cell wall biogenesis/degradation</keyword>
<keyword evidence="5" id="KW-0012">Acyltransferase</keyword>
<evidence type="ECO:0000313" key="9">
    <source>
        <dbReference type="Proteomes" id="UP000217465"/>
    </source>
</evidence>
<feature type="coiled-coil region" evidence="7">
    <location>
        <begin position="248"/>
        <end position="294"/>
    </location>
</feature>
<comment type="similarity">
    <text evidence="1">Belongs to the FemABX family.</text>
</comment>
<dbReference type="EMBL" id="NSGR01000009">
    <property type="protein sequence ID" value="PCH11305.1"/>
    <property type="molecule type" value="Genomic_DNA"/>
</dbReference>
<proteinExistence type="inferred from homology"/>
<dbReference type="RefSeq" id="WP_096633763.1">
    <property type="nucleotide sequence ID" value="NZ_NSGR01000009.1"/>
</dbReference>
<evidence type="ECO:0000256" key="4">
    <source>
        <dbReference type="ARBA" id="ARBA00022984"/>
    </source>
</evidence>
<evidence type="ECO:0000313" key="8">
    <source>
        <dbReference type="EMBL" id="PCH11305.1"/>
    </source>
</evidence>
<dbReference type="InterPro" id="IPR050644">
    <property type="entry name" value="PG_Glycine_Bridge_Synth"/>
</dbReference>
<keyword evidence="4" id="KW-0573">Peptidoglycan synthesis</keyword>
<evidence type="ECO:0000256" key="7">
    <source>
        <dbReference type="SAM" id="Coils"/>
    </source>
</evidence>
<sequence>MYTYKIGISEKEHDEFLLNNKQCNLLQSSNWAGIKSNWSTERIGFYEDGQLVATASLLIKNLPMNFTLIYIPRGPIMDYTDYELVDFVISSLKEFGKSKRAIFVKFDPSLFLTRYLVTTEPETNEEEDEVTITLIKFLTRLGVEWTGRTRDIGQTIQPRIQANIHAKNADFQLLPKKTKQAIRTAQNKGIDLTIGGPELLEDFATLMKKTEDRKGINLRGIDYYRKLMDTYPDDSYITMTSLDLVKRQRELTNQLEQAKLAKSKFTDKTKPGKIKETENAIDRFTGEINFLNEHIQTGVTTAPLAGTLTIVYGKTSENLYAGMDETFRNYQAALLTWYETGQEAFKRGCAWHNLGGVENNLNGGLYQFKSKLNPTLEEFAGEFNIPVSPLHGPAMLAYNLRKQIRSKH</sequence>
<dbReference type="Pfam" id="PF02388">
    <property type="entry name" value="FemAB"/>
    <property type="match status" value="1"/>
</dbReference>
<evidence type="ECO:0000256" key="6">
    <source>
        <dbReference type="ARBA" id="ARBA00023316"/>
    </source>
</evidence>
<dbReference type="PROSITE" id="PS51191">
    <property type="entry name" value="FEMABX"/>
    <property type="match status" value="1"/>
</dbReference>
<evidence type="ECO:0000256" key="5">
    <source>
        <dbReference type="ARBA" id="ARBA00023315"/>
    </source>
</evidence>
<accession>A0A854WC20</accession>
<keyword evidence="2 8" id="KW-0808">Transferase</keyword>
<dbReference type="Gene3D" id="3.40.630.30">
    <property type="match status" value="2"/>
</dbReference>
<dbReference type="Gene3D" id="1.20.58.90">
    <property type="match status" value="1"/>
</dbReference>
<dbReference type="AlphaFoldDB" id="A0A854WC20"/>
<keyword evidence="3" id="KW-0133">Cell shape</keyword>
<gene>
    <name evidence="8" type="primary">femX_2</name>
    <name evidence="8" type="ORF">A9Y57_01608</name>
</gene>
<dbReference type="SUPFAM" id="SSF55729">
    <property type="entry name" value="Acyl-CoA N-acyltransferases (Nat)"/>
    <property type="match status" value="2"/>
</dbReference>
<reference evidence="8 9" key="1">
    <citation type="submission" date="2016-06" db="EMBL/GenBank/DDBJ databases">
        <authorList>
            <person name="Haines A.N."/>
            <person name="Council K.R."/>
        </authorList>
    </citation>
    <scope>NUCLEOTIDE SEQUENCE [LARGE SCALE GENOMIC DNA]</scope>
    <source>
        <strain evidence="8 9">SP158-29</strain>
    </source>
</reference>
<organism evidence="8 9">
    <name type="scientific">Streptococcus parauberis</name>
    <dbReference type="NCBI Taxonomy" id="1348"/>
    <lineage>
        <taxon>Bacteria</taxon>
        <taxon>Bacillati</taxon>
        <taxon>Bacillota</taxon>
        <taxon>Bacilli</taxon>
        <taxon>Lactobacillales</taxon>
        <taxon>Streptococcaceae</taxon>
        <taxon>Streptococcus</taxon>
    </lineage>
</organism>
<dbReference type="GO" id="GO:0008360">
    <property type="term" value="P:regulation of cell shape"/>
    <property type="evidence" value="ECO:0007669"/>
    <property type="project" value="UniProtKB-KW"/>
</dbReference>
<dbReference type="Proteomes" id="UP000217465">
    <property type="component" value="Unassembled WGS sequence"/>
</dbReference>
<dbReference type="PANTHER" id="PTHR36174:SF1">
    <property type="entry name" value="LIPID II:GLYCINE GLYCYLTRANSFERASE"/>
    <property type="match status" value="1"/>
</dbReference>
<comment type="caution">
    <text evidence="8">The sequence shown here is derived from an EMBL/GenBank/DDBJ whole genome shotgun (WGS) entry which is preliminary data.</text>
</comment>